<dbReference type="AlphaFoldDB" id="A0A635R8P3"/>
<evidence type="ECO:0000313" key="1">
    <source>
        <dbReference type="EMBL" id="EDH8303096.1"/>
    </source>
</evidence>
<sequence>MNVNPLAALTSFAAKASAILPKGFSGPQQEIALTTYDDMSDVSKWMQQEKFLHFAGMLVIVPPGFNTYVMDHINRLESVWSSLQKIYDGVLLPVELQLSALTHDVGVLSLPIGFRYKNVNIPLRNVNPKDLVNQLAKSYTNNVIDQRPIEKTYHSATEIDIAFNRTKALNVEITKKLRTNIDKSIESIKASATILSEQNIHPNVAKELTAMLDFASDWVELFGLFMKQVNELIECLNVTAERLKALKANKK</sequence>
<name>A0A635R8P3_SALET</name>
<organism evidence="1">
    <name type="scientific">Salmonella enterica subsp. enterica serovar Chester</name>
    <dbReference type="NCBI Taxonomy" id="149386"/>
    <lineage>
        <taxon>Bacteria</taxon>
        <taxon>Pseudomonadati</taxon>
        <taxon>Pseudomonadota</taxon>
        <taxon>Gammaproteobacteria</taxon>
        <taxon>Enterobacterales</taxon>
        <taxon>Enterobacteriaceae</taxon>
        <taxon>Salmonella</taxon>
    </lineage>
</organism>
<gene>
    <name evidence="1" type="ORF">CB695_16630</name>
</gene>
<comment type="caution">
    <text evidence="1">The sequence shown here is derived from an EMBL/GenBank/DDBJ whole genome shotgun (WGS) entry which is preliminary data.</text>
</comment>
<proteinExistence type="predicted"/>
<dbReference type="EMBL" id="AAMIYH010000015">
    <property type="protein sequence ID" value="EDH8303096.1"/>
    <property type="molecule type" value="Genomic_DNA"/>
</dbReference>
<accession>A0A635R8P3</accession>
<protein>
    <submittedName>
        <fullName evidence="1">Uncharacterized protein</fullName>
    </submittedName>
</protein>
<reference evidence="1" key="1">
    <citation type="submission" date="2018-07" db="EMBL/GenBank/DDBJ databases">
        <authorList>
            <person name="Ashton P.M."/>
            <person name="Dallman T."/>
            <person name="Nair S."/>
            <person name="De Pinna E."/>
            <person name="Peters T."/>
            <person name="Grant K."/>
        </authorList>
    </citation>
    <scope>NUCLEOTIDE SEQUENCE</scope>
    <source>
        <strain evidence="1">368335</strain>
    </source>
</reference>